<dbReference type="InterPro" id="IPR050265">
    <property type="entry name" value="Fe/Mn_Superoxide_Dismutase"/>
</dbReference>
<dbReference type="InterPro" id="IPR001189">
    <property type="entry name" value="Mn/Fe_SOD"/>
</dbReference>
<evidence type="ECO:0000256" key="2">
    <source>
        <dbReference type="ARBA" id="ARBA00012682"/>
    </source>
</evidence>
<name>A0AAU9DG87_9BACT</name>
<keyword evidence="3 5" id="KW-0479">Metal-binding</keyword>
<feature type="signal peptide" evidence="7">
    <location>
        <begin position="1"/>
        <end position="25"/>
    </location>
</feature>
<proteinExistence type="inferred from homology"/>
<dbReference type="PROSITE" id="PS00088">
    <property type="entry name" value="SOD_MN"/>
    <property type="match status" value="1"/>
</dbReference>
<dbReference type="EMBL" id="AP025314">
    <property type="protein sequence ID" value="BDD10030.1"/>
    <property type="molecule type" value="Genomic_DNA"/>
</dbReference>
<keyword evidence="4 6" id="KW-0560">Oxidoreductase</keyword>
<dbReference type="InterPro" id="IPR019833">
    <property type="entry name" value="Mn/Fe_SOD_BS"/>
</dbReference>
<comment type="function">
    <text evidence="6">Destroys radicals which are normally produced within the cells and which are toxic to biological systems.</text>
</comment>
<evidence type="ECO:0000256" key="1">
    <source>
        <dbReference type="ARBA" id="ARBA00008714"/>
    </source>
</evidence>
<dbReference type="InterPro" id="IPR036314">
    <property type="entry name" value="SOD_C_sf"/>
</dbReference>
<dbReference type="Proteomes" id="UP001348817">
    <property type="component" value="Chromosome"/>
</dbReference>
<dbReference type="PIRSF" id="PIRSF000349">
    <property type="entry name" value="SODismutase"/>
    <property type="match status" value="1"/>
</dbReference>
<evidence type="ECO:0000259" key="8">
    <source>
        <dbReference type="Pfam" id="PF00081"/>
    </source>
</evidence>
<dbReference type="InterPro" id="IPR019832">
    <property type="entry name" value="Mn/Fe_SOD_C"/>
</dbReference>
<dbReference type="GO" id="GO:0046872">
    <property type="term" value="F:metal ion binding"/>
    <property type="evidence" value="ECO:0007669"/>
    <property type="project" value="UniProtKB-KW"/>
</dbReference>
<dbReference type="GO" id="GO:0004784">
    <property type="term" value="F:superoxide dismutase activity"/>
    <property type="evidence" value="ECO:0007669"/>
    <property type="project" value="UniProtKB-EC"/>
</dbReference>
<dbReference type="KEGG" id="fax:FUAX_24620"/>
<dbReference type="RefSeq" id="WP_338391610.1">
    <property type="nucleotide sequence ID" value="NZ_AP025314.1"/>
</dbReference>
<evidence type="ECO:0000256" key="3">
    <source>
        <dbReference type="ARBA" id="ARBA00022723"/>
    </source>
</evidence>
<dbReference type="SUPFAM" id="SSF46609">
    <property type="entry name" value="Fe,Mn superoxide dismutase (SOD), N-terminal domain"/>
    <property type="match status" value="1"/>
</dbReference>
<comment type="similarity">
    <text evidence="1 6">Belongs to the iron/manganese superoxide dismutase family.</text>
</comment>
<evidence type="ECO:0000256" key="7">
    <source>
        <dbReference type="SAM" id="SignalP"/>
    </source>
</evidence>
<dbReference type="Gene3D" id="1.10.287.990">
    <property type="entry name" value="Fe,Mn superoxide dismutase (SOD) domain"/>
    <property type="match status" value="1"/>
</dbReference>
<keyword evidence="7" id="KW-0732">Signal</keyword>
<keyword evidence="11" id="KW-1185">Reference proteome</keyword>
<organism evidence="10 11">
    <name type="scientific">Fulvitalea axinellae</name>
    <dbReference type="NCBI Taxonomy" id="1182444"/>
    <lineage>
        <taxon>Bacteria</taxon>
        <taxon>Pseudomonadati</taxon>
        <taxon>Bacteroidota</taxon>
        <taxon>Cytophagia</taxon>
        <taxon>Cytophagales</taxon>
        <taxon>Persicobacteraceae</taxon>
        <taxon>Fulvitalea</taxon>
    </lineage>
</organism>
<dbReference type="Gene3D" id="3.55.40.20">
    <property type="entry name" value="Iron/manganese superoxide dismutase, C-terminal domain"/>
    <property type="match status" value="1"/>
</dbReference>
<dbReference type="EC" id="1.15.1.1" evidence="2 6"/>
<evidence type="ECO:0000256" key="5">
    <source>
        <dbReference type="PIRSR" id="PIRSR000349-1"/>
    </source>
</evidence>
<dbReference type="PANTHER" id="PTHR11404">
    <property type="entry name" value="SUPEROXIDE DISMUTASE 2"/>
    <property type="match status" value="1"/>
</dbReference>
<evidence type="ECO:0000256" key="4">
    <source>
        <dbReference type="ARBA" id="ARBA00023002"/>
    </source>
</evidence>
<dbReference type="InterPro" id="IPR019831">
    <property type="entry name" value="Mn/Fe_SOD_N"/>
</dbReference>
<dbReference type="FunFam" id="1.10.287.990:FF:000001">
    <property type="entry name" value="Superoxide dismutase"/>
    <property type="match status" value="1"/>
</dbReference>
<dbReference type="Pfam" id="PF02777">
    <property type="entry name" value="Sod_Fe_C"/>
    <property type="match status" value="1"/>
</dbReference>
<dbReference type="PANTHER" id="PTHR11404:SF6">
    <property type="entry name" value="SUPEROXIDE DISMUTASE [MN], MITOCHONDRIAL"/>
    <property type="match status" value="1"/>
</dbReference>
<feature type="domain" description="Manganese/iron superoxide dismutase C-terminal" evidence="9">
    <location>
        <begin position="130"/>
        <end position="230"/>
    </location>
</feature>
<sequence>MNKRNFIKAGSLASLAAFIPAGAEAIVKGLDGLNIVDKNGVYTLPPLPYPYDALEPHIDAKTMHLHHDIHHAGYVKGLNKATEKVKECIRDNDYSLIKHWERELAFNGSGHFLHTIFWGSMGPKQGRISKDLQRYIDKSFGSFDKFKAYFSATSKSVEGSGWGILAYQPYSDKLVILQAEKHQNLSQWISVPILLIDVWEHAYYLKYQNRRGDYIDAFFDVINWETVSERFNAVKTNK</sequence>
<feature type="domain" description="Manganese/iron superoxide dismutase N-terminal" evidence="8">
    <location>
        <begin position="42"/>
        <end position="121"/>
    </location>
</feature>
<evidence type="ECO:0000256" key="6">
    <source>
        <dbReference type="RuleBase" id="RU000414"/>
    </source>
</evidence>
<dbReference type="SUPFAM" id="SSF54719">
    <property type="entry name" value="Fe,Mn superoxide dismutase (SOD), C-terminal domain"/>
    <property type="match status" value="1"/>
</dbReference>
<dbReference type="AlphaFoldDB" id="A0AAU9DG87"/>
<dbReference type="Pfam" id="PF00081">
    <property type="entry name" value="Sod_Fe_N"/>
    <property type="match status" value="1"/>
</dbReference>
<feature type="binding site" evidence="5">
    <location>
        <position position="201"/>
    </location>
    <ligand>
        <name>Mn(2+)</name>
        <dbReference type="ChEBI" id="CHEBI:29035"/>
    </ligand>
</feature>
<protein>
    <recommendedName>
        <fullName evidence="2 6">Superoxide dismutase</fullName>
        <ecNumber evidence="2 6">1.15.1.1</ecNumber>
    </recommendedName>
</protein>
<evidence type="ECO:0000259" key="9">
    <source>
        <dbReference type="Pfam" id="PF02777"/>
    </source>
</evidence>
<evidence type="ECO:0000313" key="11">
    <source>
        <dbReference type="Proteomes" id="UP001348817"/>
    </source>
</evidence>
<reference evidence="10 11" key="1">
    <citation type="submission" date="2021-12" db="EMBL/GenBank/DDBJ databases">
        <title>Genome sequencing of bacteria with rrn-lacking chromosome and rrn-plasmid.</title>
        <authorList>
            <person name="Anda M."/>
            <person name="Iwasaki W."/>
        </authorList>
    </citation>
    <scope>NUCLEOTIDE SEQUENCE [LARGE SCALE GENOMIC DNA]</scope>
    <source>
        <strain evidence="10 11">DSM 100852</strain>
    </source>
</reference>
<dbReference type="FunFam" id="3.55.40.20:FF:000004">
    <property type="entry name" value="Superoxide dismutase [Fe]"/>
    <property type="match status" value="1"/>
</dbReference>
<comment type="catalytic activity">
    <reaction evidence="6">
        <text>2 superoxide + 2 H(+) = H2O2 + O2</text>
        <dbReference type="Rhea" id="RHEA:20696"/>
        <dbReference type="ChEBI" id="CHEBI:15378"/>
        <dbReference type="ChEBI" id="CHEBI:15379"/>
        <dbReference type="ChEBI" id="CHEBI:16240"/>
        <dbReference type="ChEBI" id="CHEBI:18421"/>
        <dbReference type="EC" id="1.15.1.1"/>
    </reaction>
</comment>
<feature type="binding site" evidence="5">
    <location>
        <position position="197"/>
    </location>
    <ligand>
        <name>Mn(2+)</name>
        <dbReference type="ChEBI" id="CHEBI:29035"/>
    </ligand>
</feature>
<accession>A0AAU9DG87</accession>
<evidence type="ECO:0000313" key="10">
    <source>
        <dbReference type="EMBL" id="BDD10030.1"/>
    </source>
</evidence>
<gene>
    <name evidence="10" type="ORF">FUAX_24620</name>
</gene>
<feature type="binding site" evidence="5">
    <location>
        <position position="66"/>
    </location>
    <ligand>
        <name>Mn(2+)</name>
        <dbReference type="ChEBI" id="CHEBI:29035"/>
    </ligand>
</feature>
<feature type="binding site" evidence="5">
    <location>
        <position position="114"/>
    </location>
    <ligand>
        <name>Mn(2+)</name>
        <dbReference type="ChEBI" id="CHEBI:29035"/>
    </ligand>
</feature>
<dbReference type="InterPro" id="IPR036324">
    <property type="entry name" value="Mn/Fe_SOD_N_sf"/>
</dbReference>
<dbReference type="PRINTS" id="PR01703">
    <property type="entry name" value="MNSODISMTASE"/>
</dbReference>
<feature type="chain" id="PRO_5043930641" description="Superoxide dismutase" evidence="7">
    <location>
        <begin position="26"/>
        <end position="238"/>
    </location>
</feature>